<sequence>MTSNQATNDADRPETEASWADLLSGANGVLSLALAGGVMLHAINVYVTITILPSVVAEIGGAAFYAWNTTLFILASIIGSVLSSGLLLRWGARTSYRCAISIFLLGTALCALSPSMPVLLVGRSIQGLGGGVLFALSYAMIQIVFRQSLWSRAMALVSSMWGAATLAGPALGGIFAELELWRGAFWILVAVGLPYWVLTERILPDPNGEHARPAPVAWAQIALLCSSVMAVSIASLSRDALFNAGGLVIAGLCTAALVALERRRDLCLLPQGSTIPGSPLANLYLVMALLVVAIQTEIFVPYFLQSLSGASPLVAGYLAALMAAGWAVAALLFSGLHDRNVRLAVVFGPLLVSASLAALAWLLPGSHAKGAALVPVGISLTLAGFGIGLTWPHLLARVLVVAPSTEAEKASAGITTLQLFATALGAAFAGLVVNAFGFGSGAARSADQQAAFWLFALFAAAPLIAAWPAWRVSRQMRGDGDQS</sequence>
<feature type="transmembrane region" description="Helical" evidence="5">
    <location>
        <begin position="417"/>
        <end position="438"/>
    </location>
</feature>
<comment type="subcellular location">
    <subcellularLocation>
        <location evidence="1">Membrane</location>
        <topology evidence="1">Multi-pass membrane protein</topology>
    </subcellularLocation>
</comment>
<feature type="transmembrane region" description="Helical" evidence="5">
    <location>
        <begin position="316"/>
        <end position="336"/>
    </location>
</feature>
<dbReference type="Proteomes" id="UP000755104">
    <property type="component" value="Unassembled WGS sequence"/>
</dbReference>
<feature type="transmembrane region" description="Helical" evidence="5">
    <location>
        <begin position="29"/>
        <end position="52"/>
    </location>
</feature>
<evidence type="ECO:0000256" key="4">
    <source>
        <dbReference type="ARBA" id="ARBA00023136"/>
    </source>
</evidence>
<evidence type="ECO:0000256" key="3">
    <source>
        <dbReference type="ARBA" id="ARBA00022989"/>
    </source>
</evidence>
<reference evidence="7 8" key="1">
    <citation type="submission" date="2021-08" db="EMBL/GenBank/DDBJ databases">
        <title>Comparative Genomics Analysis of the Genus Qipengyuania Reveals Extensive Genetic Diversity and Metabolic Versatility, Including the Description of Fifteen Novel Species.</title>
        <authorList>
            <person name="Liu Y."/>
        </authorList>
    </citation>
    <scope>NUCLEOTIDE SEQUENCE [LARGE SCALE GENOMIC DNA]</scope>
    <source>
        <strain evidence="7 8">6D47A</strain>
    </source>
</reference>
<dbReference type="PANTHER" id="PTHR23501">
    <property type="entry name" value="MAJOR FACILITATOR SUPERFAMILY"/>
    <property type="match status" value="1"/>
</dbReference>
<feature type="transmembrane region" description="Helical" evidence="5">
    <location>
        <begin position="157"/>
        <end position="178"/>
    </location>
</feature>
<organism evidence="7 8">
    <name type="scientific">Qipengyuania qiaonensis</name>
    <dbReference type="NCBI Taxonomy" id="2867240"/>
    <lineage>
        <taxon>Bacteria</taxon>
        <taxon>Pseudomonadati</taxon>
        <taxon>Pseudomonadota</taxon>
        <taxon>Alphaproteobacteria</taxon>
        <taxon>Sphingomonadales</taxon>
        <taxon>Erythrobacteraceae</taxon>
        <taxon>Qipengyuania</taxon>
    </lineage>
</organism>
<feature type="transmembrane region" description="Helical" evidence="5">
    <location>
        <begin position="184"/>
        <end position="203"/>
    </location>
</feature>
<protein>
    <submittedName>
        <fullName evidence="7">MFS transporter</fullName>
    </submittedName>
</protein>
<feature type="transmembrane region" description="Helical" evidence="5">
    <location>
        <begin position="343"/>
        <end position="364"/>
    </location>
</feature>
<evidence type="ECO:0000256" key="1">
    <source>
        <dbReference type="ARBA" id="ARBA00004141"/>
    </source>
</evidence>
<keyword evidence="4 5" id="KW-0472">Membrane</keyword>
<comment type="caution">
    <text evidence="7">The sequence shown here is derived from an EMBL/GenBank/DDBJ whole genome shotgun (WGS) entry which is preliminary data.</text>
</comment>
<feature type="transmembrane region" description="Helical" evidence="5">
    <location>
        <begin position="240"/>
        <end position="260"/>
    </location>
</feature>
<dbReference type="EMBL" id="JAIGNO010000002">
    <property type="protein sequence ID" value="MBX7481598.1"/>
    <property type="molecule type" value="Genomic_DNA"/>
</dbReference>
<proteinExistence type="predicted"/>
<gene>
    <name evidence="7" type="ORF">K3174_03590</name>
</gene>
<accession>A0ABS7J2Q8</accession>
<feature type="transmembrane region" description="Helical" evidence="5">
    <location>
        <begin position="281"/>
        <end position="304"/>
    </location>
</feature>
<dbReference type="RefSeq" id="WP_221555596.1">
    <property type="nucleotide sequence ID" value="NZ_JAIGNO010000002.1"/>
</dbReference>
<dbReference type="SUPFAM" id="SSF103473">
    <property type="entry name" value="MFS general substrate transporter"/>
    <property type="match status" value="1"/>
</dbReference>
<evidence type="ECO:0000256" key="2">
    <source>
        <dbReference type="ARBA" id="ARBA00022692"/>
    </source>
</evidence>
<keyword evidence="2 5" id="KW-0812">Transmembrane</keyword>
<evidence type="ECO:0000259" key="6">
    <source>
        <dbReference type="PROSITE" id="PS50850"/>
    </source>
</evidence>
<feature type="transmembrane region" description="Helical" evidence="5">
    <location>
        <begin position="450"/>
        <end position="470"/>
    </location>
</feature>
<feature type="domain" description="Major facilitator superfamily (MFS) profile" evidence="6">
    <location>
        <begin position="30"/>
        <end position="474"/>
    </location>
</feature>
<dbReference type="PANTHER" id="PTHR23501:SF154">
    <property type="entry name" value="MULTIDRUG-EFFLUX TRANSPORTER RV1634-RELATED"/>
    <property type="match status" value="1"/>
</dbReference>
<name>A0ABS7J2Q8_9SPHN</name>
<dbReference type="InterPro" id="IPR036259">
    <property type="entry name" value="MFS_trans_sf"/>
</dbReference>
<evidence type="ECO:0000256" key="5">
    <source>
        <dbReference type="SAM" id="Phobius"/>
    </source>
</evidence>
<keyword evidence="3 5" id="KW-1133">Transmembrane helix</keyword>
<feature type="transmembrane region" description="Helical" evidence="5">
    <location>
        <begin position="215"/>
        <end position="234"/>
    </location>
</feature>
<keyword evidence="8" id="KW-1185">Reference proteome</keyword>
<dbReference type="InterPro" id="IPR011701">
    <property type="entry name" value="MFS"/>
</dbReference>
<evidence type="ECO:0000313" key="8">
    <source>
        <dbReference type="Proteomes" id="UP000755104"/>
    </source>
</evidence>
<dbReference type="Gene3D" id="1.20.1250.20">
    <property type="entry name" value="MFS general substrate transporter like domains"/>
    <property type="match status" value="1"/>
</dbReference>
<feature type="transmembrane region" description="Helical" evidence="5">
    <location>
        <begin position="100"/>
        <end position="119"/>
    </location>
</feature>
<dbReference type="Pfam" id="PF07690">
    <property type="entry name" value="MFS_1"/>
    <property type="match status" value="1"/>
</dbReference>
<feature type="transmembrane region" description="Helical" evidence="5">
    <location>
        <begin position="125"/>
        <end position="145"/>
    </location>
</feature>
<feature type="transmembrane region" description="Helical" evidence="5">
    <location>
        <begin position="370"/>
        <end position="396"/>
    </location>
</feature>
<evidence type="ECO:0000313" key="7">
    <source>
        <dbReference type="EMBL" id="MBX7481598.1"/>
    </source>
</evidence>
<dbReference type="PROSITE" id="PS50850">
    <property type="entry name" value="MFS"/>
    <property type="match status" value="1"/>
</dbReference>
<dbReference type="InterPro" id="IPR020846">
    <property type="entry name" value="MFS_dom"/>
</dbReference>
<feature type="transmembrane region" description="Helical" evidence="5">
    <location>
        <begin position="64"/>
        <end position="88"/>
    </location>
</feature>
<dbReference type="Gene3D" id="1.20.1720.10">
    <property type="entry name" value="Multidrug resistance protein D"/>
    <property type="match status" value="1"/>
</dbReference>